<protein>
    <recommendedName>
        <fullName evidence="10">DUF676 domain-containing protein</fullName>
    </recommendedName>
</protein>
<evidence type="ECO:0000256" key="4">
    <source>
        <dbReference type="ARBA" id="ARBA00022824"/>
    </source>
</evidence>
<dbReference type="EMBL" id="CDHK01000002">
    <property type="protein sequence ID" value="CEJ55297.1"/>
    <property type="molecule type" value="Genomic_DNA"/>
</dbReference>
<keyword evidence="5" id="KW-0496">Mitochondrion</keyword>
<comment type="subcellular location">
    <subcellularLocation>
        <location evidence="2">Endoplasmic reticulum</location>
    </subcellularLocation>
    <subcellularLocation>
        <location evidence="3">Membrane</location>
    </subcellularLocation>
    <subcellularLocation>
        <location evidence="1">Mitochondrion</location>
    </subcellularLocation>
</comment>
<accession>A0A0F7THD0</accession>
<sequence length="1010" mass="114725">MSQLWVACAEAGPLAALPPGSIQGIAQRFHAFYRAFRCFRRVLRHQHTTLESYHEYQQTWDECNDFLHHNPAFCLQDTLPQTNLLHENACYVYNLSDLDLLERRLDMQLHIMNAKLDDIIVNLFLVVLRQSDMHRMPQVISTETAPQYEVTLPSALTPVEKNTWPLFRHLIELREALKRIRAPPLSSVHCEKLWILVVARFRDHELPFQGSQLMFSRDFKLSDRKTLREYSQQTLKQRQSSYRTQKPSPYLRRRVYTHENDGSLATLQPHSLEEEEFLHSVDIVTYLGNRCIVSTRIDKEWGFVQHLPPISEIHPYTKHERFRAPQIRLYEACNVEEVDGAELWRHKGRKPSYSFESKFDAIAFQCALRGKVLMHTFHVEDITSERGSESTAQPLKLWSDLDGRNQSISFLVQKSKPYYHIEVPLRLLANSIHTSDAGMKIRVDFASQKPKKKRNSTGKTGLLRRFSDLLRHSPPDTEQAITRRDSRQEITDTFAEDDLPIQNTQFLLSLSHLRFEFSSLEDGKLFQEALEGFFSETRETEPSSGQPISISRENSEGPRSPSTVVVSEPNPHPQVPPRRQSLNNNLDPLNLDDALLPGILHGGSNGAHGHNTESAPLLENPPSPQVTKDLDYRVRGIRLEYAVPDLLTYLGRKLGIEPTVVGRVKALATSQTGDKVAVVAWRPQPACLSTPGKDEWDFGPTSDDDDLHITVDTHFRGVTILYSPSPDVPHTIDICAIAGLGGHAWGSFKYKGVSQSFMWVLDGLRDRLRNARLMTYGSKTRLDGNESSQTLEDLGKLLRDEMRSVTKRRAQSVLSSTSSHLGTAFAVPSYFIAHSLGGLTVKEALLQEKKNPEPGTFISNLQGALFFGVPSHGMHVEVLEGMIRGQPNEFLVKSIMYESPTLQDLSRRFKSDFEGKKPKIIYFYEMEPSFSPEKNADGQWKMTGKPKKMLVDRGSATDGEVWGAGHVNTHPLNRNHSDLVKFSSPNDADFLRVLTELKELVGYVEIGEED</sequence>
<evidence type="ECO:0008006" key="10">
    <source>
        <dbReference type="Google" id="ProtNLM"/>
    </source>
</evidence>
<feature type="region of interest" description="Disordered" evidence="7">
    <location>
        <begin position="536"/>
        <end position="588"/>
    </location>
</feature>
<organism evidence="8 9">
    <name type="scientific">Penicillium brasilianum</name>
    <dbReference type="NCBI Taxonomy" id="104259"/>
    <lineage>
        <taxon>Eukaryota</taxon>
        <taxon>Fungi</taxon>
        <taxon>Dikarya</taxon>
        <taxon>Ascomycota</taxon>
        <taxon>Pezizomycotina</taxon>
        <taxon>Eurotiomycetes</taxon>
        <taxon>Eurotiomycetidae</taxon>
        <taxon>Eurotiales</taxon>
        <taxon>Aspergillaceae</taxon>
        <taxon>Penicillium</taxon>
    </lineage>
</organism>
<evidence type="ECO:0000256" key="7">
    <source>
        <dbReference type="SAM" id="MobiDB-lite"/>
    </source>
</evidence>
<reference evidence="9" key="1">
    <citation type="journal article" date="2015" name="Genome Announc.">
        <title>Draft genome sequence of the fungus Penicillium brasilianum MG11.</title>
        <authorList>
            <person name="Horn F."/>
            <person name="Linde J."/>
            <person name="Mattern D.J."/>
            <person name="Walther G."/>
            <person name="Guthke R."/>
            <person name="Brakhage A.A."/>
            <person name="Valiante V."/>
        </authorList>
    </citation>
    <scope>NUCLEOTIDE SEQUENCE [LARGE SCALE GENOMIC DNA]</scope>
    <source>
        <strain evidence="9">MG11</strain>
    </source>
</reference>
<dbReference type="AlphaFoldDB" id="A0A0F7THD0"/>
<dbReference type="InterPro" id="IPR052374">
    <property type="entry name" value="SERAC1"/>
</dbReference>
<evidence type="ECO:0000256" key="5">
    <source>
        <dbReference type="ARBA" id="ARBA00023128"/>
    </source>
</evidence>
<dbReference type="GO" id="GO:0016020">
    <property type="term" value="C:membrane"/>
    <property type="evidence" value="ECO:0007669"/>
    <property type="project" value="UniProtKB-SubCell"/>
</dbReference>
<feature type="region of interest" description="Disordered" evidence="7">
    <location>
        <begin position="600"/>
        <end position="626"/>
    </location>
</feature>
<gene>
    <name evidence="8" type="ORF">PMG11_01563</name>
</gene>
<dbReference type="GO" id="GO:0005739">
    <property type="term" value="C:mitochondrion"/>
    <property type="evidence" value="ECO:0007669"/>
    <property type="project" value="UniProtKB-SubCell"/>
</dbReference>
<evidence type="ECO:0000313" key="9">
    <source>
        <dbReference type="Proteomes" id="UP000042958"/>
    </source>
</evidence>
<evidence type="ECO:0000256" key="2">
    <source>
        <dbReference type="ARBA" id="ARBA00004240"/>
    </source>
</evidence>
<keyword evidence="9" id="KW-1185">Reference proteome</keyword>
<feature type="compositionally biased region" description="Polar residues" evidence="7">
    <location>
        <begin position="542"/>
        <end position="552"/>
    </location>
</feature>
<keyword evidence="4" id="KW-0256">Endoplasmic reticulum</keyword>
<name>A0A0F7THD0_PENBI</name>
<dbReference type="GO" id="GO:0005783">
    <property type="term" value="C:endoplasmic reticulum"/>
    <property type="evidence" value="ECO:0007669"/>
    <property type="project" value="UniProtKB-SubCell"/>
</dbReference>
<keyword evidence="6" id="KW-0472">Membrane</keyword>
<evidence type="ECO:0000256" key="3">
    <source>
        <dbReference type="ARBA" id="ARBA00004370"/>
    </source>
</evidence>
<evidence type="ECO:0000256" key="1">
    <source>
        <dbReference type="ARBA" id="ARBA00004173"/>
    </source>
</evidence>
<dbReference type="PANTHER" id="PTHR48182:SF2">
    <property type="entry name" value="PROTEIN SERAC1"/>
    <property type="match status" value="1"/>
</dbReference>
<dbReference type="OrthoDB" id="4332871at2759"/>
<dbReference type="PANTHER" id="PTHR48182">
    <property type="entry name" value="PROTEIN SERAC1"/>
    <property type="match status" value="1"/>
</dbReference>
<evidence type="ECO:0000256" key="6">
    <source>
        <dbReference type="ARBA" id="ARBA00023136"/>
    </source>
</evidence>
<dbReference type="Proteomes" id="UP000042958">
    <property type="component" value="Unassembled WGS sequence"/>
</dbReference>
<proteinExistence type="predicted"/>
<evidence type="ECO:0000313" key="8">
    <source>
        <dbReference type="EMBL" id="CEJ55297.1"/>
    </source>
</evidence>